<dbReference type="GeneTree" id="ENSGT00390000018319"/>
<protein>
    <submittedName>
        <fullName evidence="6">CART prepropeptide</fullName>
    </submittedName>
</protein>
<dbReference type="GO" id="GO:0032099">
    <property type="term" value="P:negative regulation of appetite"/>
    <property type="evidence" value="ECO:0007669"/>
    <property type="project" value="InterPro"/>
</dbReference>
<accession>A0A8C4QEI4</accession>
<feature type="compositionally biased region" description="Polar residues" evidence="5">
    <location>
        <begin position="45"/>
        <end position="54"/>
    </location>
</feature>
<evidence type="ECO:0000256" key="4">
    <source>
        <dbReference type="ARBA" id="ARBA00023157"/>
    </source>
</evidence>
<comment type="subcellular location">
    <subcellularLocation>
        <location evidence="1">Secreted</location>
    </subcellularLocation>
</comment>
<dbReference type="CDD" id="cd22741">
    <property type="entry name" value="CART_CTD-like"/>
    <property type="match status" value="1"/>
</dbReference>
<keyword evidence="7" id="KW-1185">Reference proteome</keyword>
<dbReference type="Pfam" id="PF06373">
    <property type="entry name" value="CART"/>
    <property type="match status" value="1"/>
</dbReference>
<evidence type="ECO:0000313" key="7">
    <source>
        <dbReference type="Proteomes" id="UP000694388"/>
    </source>
</evidence>
<comment type="similarity">
    <text evidence="2">Belongs to the CART family.</text>
</comment>
<dbReference type="InterPro" id="IPR009106">
    <property type="entry name" value="CART"/>
</dbReference>
<dbReference type="InterPro" id="IPR036722">
    <property type="entry name" value="CART_C_sf"/>
</dbReference>
<feature type="region of interest" description="Disordered" evidence="5">
    <location>
        <begin position="31"/>
        <end position="68"/>
    </location>
</feature>
<dbReference type="GO" id="GO:0005184">
    <property type="term" value="F:neuropeptide hormone activity"/>
    <property type="evidence" value="ECO:0007669"/>
    <property type="project" value="InterPro"/>
</dbReference>
<dbReference type="Proteomes" id="UP000694388">
    <property type="component" value="Unplaced"/>
</dbReference>
<reference evidence="6" key="1">
    <citation type="submission" date="2025-08" db="UniProtKB">
        <authorList>
            <consortium name="Ensembl"/>
        </authorList>
    </citation>
    <scope>IDENTIFICATION</scope>
</reference>
<proteinExistence type="inferred from homology"/>
<dbReference type="SUPFAM" id="SSF64546">
    <property type="entry name" value="Satiety factor CART (cocaine and amphetamine regulated transcript)"/>
    <property type="match status" value="1"/>
</dbReference>
<name>A0A8C4QEI4_EPTBU</name>
<keyword evidence="3" id="KW-0964">Secreted</keyword>
<dbReference type="GO" id="GO:0043410">
    <property type="term" value="P:positive regulation of MAPK cascade"/>
    <property type="evidence" value="ECO:0007669"/>
    <property type="project" value="InterPro"/>
</dbReference>
<evidence type="ECO:0000256" key="1">
    <source>
        <dbReference type="ARBA" id="ARBA00004613"/>
    </source>
</evidence>
<dbReference type="GO" id="GO:0009267">
    <property type="term" value="P:cellular response to starvation"/>
    <property type="evidence" value="ECO:0007669"/>
    <property type="project" value="InterPro"/>
</dbReference>
<evidence type="ECO:0000256" key="3">
    <source>
        <dbReference type="ARBA" id="ARBA00022525"/>
    </source>
</evidence>
<feature type="compositionally biased region" description="Basic and acidic residues" evidence="5">
    <location>
        <begin position="31"/>
        <end position="43"/>
    </location>
</feature>
<dbReference type="GO" id="GO:0007186">
    <property type="term" value="P:G protein-coupled receptor signaling pathway"/>
    <property type="evidence" value="ECO:0007669"/>
    <property type="project" value="InterPro"/>
</dbReference>
<dbReference type="Ensembl" id="ENSEBUT00000014881.1">
    <property type="protein sequence ID" value="ENSEBUP00000014305.1"/>
    <property type="gene ID" value="ENSEBUG00000009012.1"/>
</dbReference>
<keyword evidence="4" id="KW-1015">Disulfide bond</keyword>
<reference evidence="6" key="2">
    <citation type="submission" date="2025-09" db="UniProtKB">
        <authorList>
            <consortium name="Ensembl"/>
        </authorList>
    </citation>
    <scope>IDENTIFICATION</scope>
</reference>
<dbReference type="GO" id="GO:0005615">
    <property type="term" value="C:extracellular space"/>
    <property type="evidence" value="ECO:0007669"/>
    <property type="project" value="InterPro"/>
</dbReference>
<evidence type="ECO:0000256" key="5">
    <source>
        <dbReference type="SAM" id="MobiDB-lite"/>
    </source>
</evidence>
<evidence type="ECO:0000256" key="2">
    <source>
        <dbReference type="ARBA" id="ARBA00005294"/>
    </source>
</evidence>
<organism evidence="6 7">
    <name type="scientific">Eptatretus burgeri</name>
    <name type="common">Inshore hagfish</name>
    <dbReference type="NCBI Taxonomy" id="7764"/>
    <lineage>
        <taxon>Eukaryota</taxon>
        <taxon>Metazoa</taxon>
        <taxon>Chordata</taxon>
        <taxon>Craniata</taxon>
        <taxon>Vertebrata</taxon>
        <taxon>Cyclostomata</taxon>
        <taxon>Myxini</taxon>
        <taxon>Myxiniformes</taxon>
        <taxon>Myxinidae</taxon>
        <taxon>Eptatretinae</taxon>
        <taxon>Eptatretus</taxon>
    </lineage>
</organism>
<dbReference type="AlphaFoldDB" id="A0A8C4QEI4"/>
<dbReference type="PANTHER" id="PTHR16655">
    <property type="entry name" value="COCAINE AND AMPHETAMINE REGULATED TRANSCRIPT PROTEIN"/>
    <property type="match status" value="1"/>
</dbReference>
<evidence type="ECO:0000313" key="6">
    <source>
        <dbReference type="Ensembl" id="ENSEBUP00000014305.1"/>
    </source>
</evidence>
<dbReference type="GO" id="GO:0008343">
    <property type="term" value="P:adult feeding behavior"/>
    <property type="evidence" value="ECO:0007669"/>
    <property type="project" value="InterPro"/>
</dbReference>
<dbReference type="Gene3D" id="4.10.40.30">
    <property type="entry name" value="CART, C-terminal domain"/>
    <property type="match status" value="1"/>
</dbReference>
<sequence length="229" mass="25079">MKNASLKPLREGRATVENCVSISRFHSLFHDEPFPQNERRPEMSRSLSPPTRTSLARGRRHTSISRENTRVRFEHVGGGGGAPPGGLDIRAASGGARHCGPVGLGQPSNMDGARVLLVLCALVCSTSSTRGDSQEMSSYEDSFDRELRSYDGGLAKSADNLREKELLEALQQVLEKLQNKRVPTWQKKFGQTPMCSFGGRCALRRGPRIGKLCDCPQGTSCSSYLLKCL</sequence>